<sequence>MLAQRLEENKRQLSEINDRIEQFAKNLQPSNLIINDVSEFHNKTLYQLDNEHQQTTLAAQQLQQLWILKNLIHETQLLFDPLNEGNYVCDSVELEGILQNIKNLKLKIAPFLKDNYIIGSNLQESYEKIIESYRHQLGVLFTRHIQQELASVRISTSLTINEQTHLLKDFLRIVSDFEVFSGENVVTETLNRFKQLWDKFLLDPLVNKKNYLLLYSESENETVIELADALPASQFLSKYYFDSVRNFTAFINLLENQSFKNYYLTKINNNIVNMISENIEQFMSNRELLSQELVNTVQGALKTGWNMQISRSLGSVDQIDSSINRLHLDWVTSKYIDKVRNYFNSSKFAKDLKDCQNIEIERQEAAFQPPPLPPPPPPAQSEPQPSAQSVLEPEQDDEVDWDQPWGSDEEQAAGDDDGWDRDWDDDWDDDDDDAVKKSPIKPKQQAQLKPASIPQTAPSTQVAPPPQATYTDVVTTSSVIGAVKQIVSDFVSETGQENLDELLFAVCEFALTSYRPLHELLLLYNDLQALGYDETITFAEAQWKHAQIQLRGQISLFLSSIDFTNNGGSSGSTEESVGITAAISNFNNSLTQLVESDMANTNKGLLKSTIVGLCNYANTWVLDGILSSTELTEFQCEKFTLVLESLGEVEANVLRRLGSESNRLATYNKTKQAILLLNNHLNDIMEHFYQGDFFDFSTEELIQVLKSVFIASDLRENCIQEIFEVRSS</sequence>
<dbReference type="InterPro" id="IPR021876">
    <property type="entry name" value="Dsl1_C"/>
</dbReference>
<dbReference type="VEuPathDB" id="FungiDB:CJJ09_003008"/>
<feature type="compositionally biased region" description="Pro residues" evidence="1">
    <location>
        <begin position="368"/>
        <end position="380"/>
    </location>
</feature>
<feature type="domain" description="Retrograde transport protein Dsl1 C-terminal" evidence="2">
    <location>
        <begin position="609"/>
        <end position="727"/>
    </location>
</feature>
<accession>A0A0L0P1A8</accession>
<evidence type="ECO:0000259" key="2">
    <source>
        <dbReference type="Pfam" id="PF11989"/>
    </source>
</evidence>
<dbReference type="InterPro" id="IPR046362">
    <property type="entry name" value="Zw10/DSL1_C_sf"/>
</dbReference>
<dbReference type="VEuPathDB" id="FungiDB:QG37_03086"/>
<organism evidence="3 4">
    <name type="scientific">Candidozyma auris</name>
    <name type="common">Yeast</name>
    <name type="synonym">Candida auris</name>
    <dbReference type="NCBI Taxonomy" id="498019"/>
    <lineage>
        <taxon>Eukaryota</taxon>
        <taxon>Fungi</taxon>
        <taxon>Dikarya</taxon>
        <taxon>Ascomycota</taxon>
        <taxon>Saccharomycotina</taxon>
        <taxon>Pichiomycetes</taxon>
        <taxon>Metschnikowiaceae</taxon>
        <taxon>Candidozyma</taxon>
    </lineage>
</organism>
<gene>
    <name evidence="3" type="ORF">QG37_03086</name>
</gene>
<dbReference type="EMBL" id="LGST01000020">
    <property type="protein sequence ID" value="KNE00137.1"/>
    <property type="molecule type" value="Genomic_DNA"/>
</dbReference>
<reference evidence="4" key="1">
    <citation type="journal article" date="2015" name="BMC Genomics">
        <title>Draft genome of a commonly misdiagnosed multidrug resistant pathogen Candida auris.</title>
        <authorList>
            <person name="Chatterjee S."/>
            <person name="Alampalli S.V."/>
            <person name="Nageshan R.K."/>
            <person name="Chettiar S.T."/>
            <person name="Joshi S."/>
            <person name="Tatu U.S."/>
        </authorList>
    </citation>
    <scope>NUCLEOTIDE SEQUENCE [LARGE SCALE GENOMIC DNA]</scope>
    <source>
        <strain evidence="4">6684</strain>
    </source>
</reference>
<dbReference type="VEuPathDB" id="FungiDB:B9J08_001042"/>
<protein>
    <recommendedName>
        <fullName evidence="2">Retrograde transport protein Dsl1 C-terminal domain-containing protein</fullName>
    </recommendedName>
</protein>
<dbReference type="VEuPathDB" id="FungiDB:CJI96_0001429"/>
<comment type="caution">
    <text evidence="3">The sequence shown here is derived from an EMBL/GenBank/DDBJ whole genome shotgun (WGS) entry which is preliminary data.</text>
</comment>
<dbReference type="AlphaFoldDB" id="A0A0L0P1A8"/>
<proteinExistence type="predicted"/>
<dbReference type="Proteomes" id="UP000037122">
    <property type="component" value="Unassembled WGS sequence"/>
</dbReference>
<dbReference type="Gene3D" id="1.10.357.150">
    <property type="match status" value="1"/>
</dbReference>
<feature type="compositionally biased region" description="Polar residues" evidence="1">
    <location>
        <begin position="453"/>
        <end position="468"/>
    </location>
</feature>
<feature type="compositionally biased region" description="Acidic residues" evidence="1">
    <location>
        <begin position="393"/>
        <end position="433"/>
    </location>
</feature>
<dbReference type="VEuPathDB" id="FungiDB:CJI97_001062"/>
<dbReference type="VEuPathDB" id="FungiDB:CJJ07_004196"/>
<evidence type="ECO:0000313" key="3">
    <source>
        <dbReference type="EMBL" id="KNE00137.1"/>
    </source>
</evidence>
<dbReference type="Pfam" id="PF11989">
    <property type="entry name" value="Dsl1_C"/>
    <property type="match status" value="1"/>
</dbReference>
<name>A0A0L0P1A8_CANAR</name>
<feature type="region of interest" description="Disordered" evidence="1">
    <location>
        <begin position="366"/>
        <end position="468"/>
    </location>
</feature>
<evidence type="ECO:0000256" key="1">
    <source>
        <dbReference type="SAM" id="MobiDB-lite"/>
    </source>
</evidence>
<evidence type="ECO:0000313" key="4">
    <source>
        <dbReference type="Proteomes" id="UP000037122"/>
    </source>
</evidence>